<protein>
    <submittedName>
        <fullName evidence="2">DUF948 domain-containing protein</fullName>
    </submittedName>
</protein>
<keyword evidence="3" id="KW-1185">Reference proteome</keyword>
<keyword evidence="1" id="KW-1133">Transmembrane helix</keyword>
<feature type="transmembrane region" description="Helical" evidence="1">
    <location>
        <begin position="6"/>
        <end position="23"/>
    </location>
</feature>
<gene>
    <name evidence="2" type="ORF">DCC39_18480</name>
</gene>
<dbReference type="RefSeq" id="WP_116556360.1">
    <property type="nucleotide sequence ID" value="NZ_QCZG01000081.1"/>
</dbReference>
<dbReference type="AlphaFoldDB" id="A0A2U1JIL1"/>
<sequence>MLWLGIGVFIIGIAFAILVAFLVKPLNKLKEIFISTKRTTDALPEKIDKVTGKAVDVLQKSNETLGNVNEQVGQLSPVFHIIGDAGTAARRLSVKLVDKTIELQEDTGEGREVIERRKLDGLYGAAALGYYLYQKRQSIKEAMPE</sequence>
<dbReference type="InterPro" id="IPR009293">
    <property type="entry name" value="UPF0478"/>
</dbReference>
<organism evidence="2 3">
    <name type="scientific">Pueribacillus theae</name>
    <dbReference type="NCBI Taxonomy" id="2171751"/>
    <lineage>
        <taxon>Bacteria</taxon>
        <taxon>Bacillati</taxon>
        <taxon>Bacillota</taxon>
        <taxon>Bacilli</taxon>
        <taxon>Bacillales</taxon>
        <taxon>Bacillaceae</taxon>
        <taxon>Pueribacillus</taxon>
    </lineage>
</organism>
<dbReference type="EMBL" id="QCZG01000081">
    <property type="protein sequence ID" value="PWA04981.1"/>
    <property type="molecule type" value="Genomic_DNA"/>
</dbReference>
<keyword evidence="1" id="KW-0812">Transmembrane</keyword>
<dbReference type="Pfam" id="PF06103">
    <property type="entry name" value="DUF948"/>
    <property type="match status" value="1"/>
</dbReference>
<reference evidence="2 3" key="1">
    <citation type="submission" date="2018-04" db="EMBL/GenBank/DDBJ databases">
        <title>Camelliibacillus theae gen. nov., sp. nov., isolated from Pu'er tea.</title>
        <authorList>
            <person name="Niu L."/>
        </authorList>
    </citation>
    <scope>NUCLEOTIDE SEQUENCE [LARGE SCALE GENOMIC DNA]</scope>
    <source>
        <strain evidence="2 3">T8</strain>
    </source>
</reference>
<dbReference type="PANTHER" id="PTHR40070:SF1">
    <property type="entry name" value="UPF0478 PROTEIN YTXG"/>
    <property type="match status" value="1"/>
</dbReference>
<accession>A0A2U1JIL1</accession>
<keyword evidence="1" id="KW-0472">Membrane</keyword>
<proteinExistence type="predicted"/>
<evidence type="ECO:0000313" key="2">
    <source>
        <dbReference type="EMBL" id="PWA04981.1"/>
    </source>
</evidence>
<name>A0A2U1JIL1_9BACI</name>
<dbReference type="Proteomes" id="UP000245998">
    <property type="component" value="Unassembled WGS sequence"/>
</dbReference>
<comment type="caution">
    <text evidence="2">The sequence shown here is derived from an EMBL/GenBank/DDBJ whole genome shotgun (WGS) entry which is preliminary data.</text>
</comment>
<evidence type="ECO:0000256" key="1">
    <source>
        <dbReference type="SAM" id="Phobius"/>
    </source>
</evidence>
<dbReference type="OrthoDB" id="2437843at2"/>
<evidence type="ECO:0000313" key="3">
    <source>
        <dbReference type="Proteomes" id="UP000245998"/>
    </source>
</evidence>
<dbReference type="PANTHER" id="PTHR40070">
    <property type="entry name" value="UPF0478 PROTEIN YTXG"/>
    <property type="match status" value="1"/>
</dbReference>